<evidence type="ECO:0000259" key="4">
    <source>
        <dbReference type="Pfam" id="PF04500"/>
    </source>
</evidence>
<dbReference type="Pfam" id="PF04500">
    <property type="entry name" value="FLYWCH"/>
    <property type="match status" value="1"/>
</dbReference>
<gene>
    <name evidence="5" type="ORF">LY90DRAFT_646178</name>
</gene>
<organism evidence="5 6">
    <name type="scientific">Neocallimastix californiae</name>
    <dbReference type="NCBI Taxonomy" id="1754190"/>
    <lineage>
        <taxon>Eukaryota</taxon>
        <taxon>Fungi</taxon>
        <taxon>Fungi incertae sedis</taxon>
        <taxon>Chytridiomycota</taxon>
        <taxon>Chytridiomycota incertae sedis</taxon>
        <taxon>Neocallimastigomycetes</taxon>
        <taxon>Neocallimastigales</taxon>
        <taxon>Neocallimastigaceae</taxon>
        <taxon>Neocallimastix</taxon>
    </lineage>
</organism>
<protein>
    <recommendedName>
        <fullName evidence="4">FLYWCH-type domain-containing protein</fullName>
    </recommendedName>
</protein>
<dbReference type="STRING" id="1754190.A0A1Y2FFN4"/>
<dbReference type="Gene3D" id="2.20.25.240">
    <property type="match status" value="1"/>
</dbReference>
<sequence length="368" mass="44033">MEGNLKIDISETNRGKEQIIIDRKFKYNFSKLKKDNTKIYRCTEYKTLNKCKSFIILNDNKEVLNYDSSHNHPGNEINASKSLIKHKIKDEIKKSLIPSDIKSKRIFDKISQEIGYICPEYKTIKSQITRYKNKQLFPNVKTFDEVPNVSEYYKTIRGEYFMIFKNSNIIIFQSPFQAKLFMENKHIFADGTFLIAPTNSYQVFITRTYVTELNCFYTTSMSILKNKEQITYEILFNEIKKNIIKYNANINFSEKIFHYHITNNASESYNSYLKNLFVKKPSFYKLIYTIQFEESKSYYDYHMRIKGIWRKKSRISERVDDINILVEYYKNMEAELKNIGRSKNDIIENWFNCLIRLNNEIINFNKTK</sequence>
<dbReference type="InterPro" id="IPR007588">
    <property type="entry name" value="Znf_FLYWCH"/>
</dbReference>
<keyword evidence="3" id="KW-0862">Zinc</keyword>
<feature type="domain" description="FLYWCH-type" evidence="4">
    <location>
        <begin position="11"/>
        <end position="72"/>
    </location>
</feature>
<comment type="caution">
    <text evidence="5">The sequence shown here is derived from an EMBL/GenBank/DDBJ whole genome shotgun (WGS) entry which is preliminary data.</text>
</comment>
<dbReference type="AlphaFoldDB" id="A0A1Y2FFN4"/>
<evidence type="ECO:0000256" key="1">
    <source>
        <dbReference type="ARBA" id="ARBA00022723"/>
    </source>
</evidence>
<dbReference type="GO" id="GO:0008270">
    <property type="term" value="F:zinc ion binding"/>
    <property type="evidence" value="ECO:0007669"/>
    <property type="project" value="UniProtKB-KW"/>
</dbReference>
<keyword evidence="2" id="KW-0863">Zinc-finger</keyword>
<dbReference type="Proteomes" id="UP000193920">
    <property type="component" value="Unassembled WGS sequence"/>
</dbReference>
<evidence type="ECO:0000313" key="6">
    <source>
        <dbReference type="Proteomes" id="UP000193920"/>
    </source>
</evidence>
<evidence type="ECO:0000256" key="2">
    <source>
        <dbReference type="ARBA" id="ARBA00022771"/>
    </source>
</evidence>
<accession>A0A1Y2FFN4</accession>
<proteinExistence type="predicted"/>
<evidence type="ECO:0000313" key="5">
    <source>
        <dbReference type="EMBL" id="ORY82731.1"/>
    </source>
</evidence>
<dbReference type="EMBL" id="MCOG01000008">
    <property type="protein sequence ID" value="ORY82731.1"/>
    <property type="molecule type" value="Genomic_DNA"/>
</dbReference>
<reference evidence="5 6" key="1">
    <citation type="submission" date="2016-08" db="EMBL/GenBank/DDBJ databases">
        <title>A Parts List for Fungal Cellulosomes Revealed by Comparative Genomics.</title>
        <authorList>
            <consortium name="DOE Joint Genome Institute"/>
            <person name="Haitjema C.H."/>
            <person name="Gilmore S.P."/>
            <person name="Henske J.K."/>
            <person name="Solomon K.V."/>
            <person name="De Groot R."/>
            <person name="Kuo A."/>
            <person name="Mondo S.J."/>
            <person name="Salamov A.A."/>
            <person name="Labutti K."/>
            <person name="Zhao Z."/>
            <person name="Chiniquy J."/>
            <person name="Barry K."/>
            <person name="Brewer H.M."/>
            <person name="Purvine S.O."/>
            <person name="Wright A.T."/>
            <person name="Boxma B."/>
            <person name="Van Alen T."/>
            <person name="Hackstein J.H."/>
            <person name="Baker S.E."/>
            <person name="Grigoriev I.V."/>
            <person name="O'Malley M.A."/>
        </authorList>
    </citation>
    <scope>NUCLEOTIDE SEQUENCE [LARGE SCALE GENOMIC DNA]</scope>
    <source>
        <strain evidence="5 6">G1</strain>
    </source>
</reference>
<name>A0A1Y2FFN4_9FUNG</name>
<evidence type="ECO:0000256" key="3">
    <source>
        <dbReference type="ARBA" id="ARBA00022833"/>
    </source>
</evidence>
<keyword evidence="1" id="KW-0479">Metal-binding</keyword>
<keyword evidence="6" id="KW-1185">Reference proteome</keyword>